<feature type="transmembrane region" description="Helical" evidence="7">
    <location>
        <begin position="734"/>
        <end position="758"/>
    </location>
</feature>
<feature type="domain" description="ABC3 transporter permease C-terminal" evidence="8">
    <location>
        <begin position="692"/>
        <end position="808"/>
    </location>
</feature>
<evidence type="ECO:0000256" key="1">
    <source>
        <dbReference type="ARBA" id="ARBA00004651"/>
    </source>
</evidence>
<reference evidence="9 10" key="1">
    <citation type="submission" date="2023-07" db="EMBL/GenBank/DDBJ databases">
        <authorList>
            <person name="Girao M."/>
            <person name="Carvalho M.F."/>
        </authorList>
    </citation>
    <scope>NUCLEOTIDE SEQUENCE [LARGE SCALE GENOMIC DNA]</scope>
    <source>
        <strain evidence="9 10">YIM65754</strain>
    </source>
</reference>
<dbReference type="InterPro" id="IPR050250">
    <property type="entry name" value="Macrolide_Exporter_MacB"/>
</dbReference>
<feature type="transmembrane region" description="Helical" evidence="7">
    <location>
        <begin position="413"/>
        <end position="430"/>
    </location>
</feature>
<dbReference type="InterPro" id="IPR003838">
    <property type="entry name" value="ABC3_permease_C"/>
</dbReference>
<organism evidence="9 10">
    <name type="scientific">Rhodococcus artemisiae</name>
    <dbReference type="NCBI Taxonomy" id="714159"/>
    <lineage>
        <taxon>Bacteria</taxon>
        <taxon>Bacillati</taxon>
        <taxon>Actinomycetota</taxon>
        <taxon>Actinomycetes</taxon>
        <taxon>Mycobacteriales</taxon>
        <taxon>Nocardiaceae</taxon>
        <taxon>Rhodococcus</taxon>
    </lineage>
</organism>
<dbReference type="PANTHER" id="PTHR30572">
    <property type="entry name" value="MEMBRANE COMPONENT OF TRANSPORTER-RELATED"/>
    <property type="match status" value="1"/>
</dbReference>
<feature type="transmembrane region" description="Helical" evidence="7">
    <location>
        <begin position="684"/>
        <end position="713"/>
    </location>
</feature>
<dbReference type="Proteomes" id="UP001336020">
    <property type="component" value="Unassembled WGS sequence"/>
</dbReference>
<evidence type="ECO:0000256" key="2">
    <source>
        <dbReference type="ARBA" id="ARBA00022475"/>
    </source>
</evidence>
<feature type="domain" description="ABC3 transporter permease C-terminal" evidence="8">
    <location>
        <begin position="248"/>
        <end position="361"/>
    </location>
</feature>
<evidence type="ECO:0000256" key="4">
    <source>
        <dbReference type="ARBA" id="ARBA00022989"/>
    </source>
</evidence>
<evidence type="ECO:0000313" key="9">
    <source>
        <dbReference type="EMBL" id="MEE2057516.1"/>
    </source>
</evidence>
<evidence type="ECO:0000259" key="8">
    <source>
        <dbReference type="Pfam" id="PF02687"/>
    </source>
</evidence>
<evidence type="ECO:0000313" key="10">
    <source>
        <dbReference type="Proteomes" id="UP001336020"/>
    </source>
</evidence>
<evidence type="ECO:0000256" key="7">
    <source>
        <dbReference type="SAM" id="Phobius"/>
    </source>
</evidence>
<keyword evidence="3 7" id="KW-0812">Transmembrane</keyword>
<comment type="similarity">
    <text evidence="6">Belongs to the ABC-4 integral membrane protein family.</text>
</comment>
<comment type="subcellular location">
    <subcellularLocation>
        <location evidence="1">Cell membrane</location>
        <topology evidence="1">Multi-pass membrane protein</topology>
    </subcellularLocation>
</comment>
<evidence type="ECO:0000256" key="6">
    <source>
        <dbReference type="ARBA" id="ARBA00038076"/>
    </source>
</evidence>
<protein>
    <submittedName>
        <fullName evidence="9">FtsX-like permease family protein</fullName>
    </submittedName>
</protein>
<evidence type="ECO:0000256" key="5">
    <source>
        <dbReference type="ARBA" id="ARBA00023136"/>
    </source>
</evidence>
<evidence type="ECO:0000256" key="3">
    <source>
        <dbReference type="ARBA" id="ARBA00022692"/>
    </source>
</evidence>
<sequence>MRHLVLAQARAHRGRYVATALAVIVAVAFVVLTLVLSDTVNASITKSTAAQYEGIATVVTPEGPETDPDRTLSAVGAAPGVRAATLDVTGPVRLAYADGASAYGTAATIASDESMRWQRLADGRWPAGDGEIAVGSSSGRAVGDTVTVADLSGGTAPASVTVVGVVDVAGSPLAMDSGQIFGDAAQVRAWSGESADWEIRVAGDGDAVRDAVALAAPGTEVVSGEARATAVSDAHVGDIALLRNVLLCFAAIAVVVAGLVIANTFAVLLAARTRELALMRCVGVTASQVRRSVRGEALIVGSVSAVLGVLAGCVLAAGVVAGARAADAPLPLTSVSVTITTIVAGLVLGTVVTVVAANGAARAATRVSALAAMHPLEAQPEPVGESWVRRACALLAMAGGSALLVIGAWVSNVLIACPGGLLLFVGVVLASRRIVPAAVGAVGDAFARVGGPIASLAAGNARRNPRRTASTATALFIGVTLTATIVVGIGTLKAGAPEVVDQNFPVDIAVSATTEPVPVGGSARFTAIDGVHAGTEIASATVTVAGTEFSVLGVDPASAAATIRAEVRLPEAGTIVLERSLAETLGVHDGEIVEVGGGTGMHDLTVAIADAGSPDMISMGDLSAVDDSAAPETMWLKLDDDLSEEDLVAVSDEVSRVAEAAFPGSEVVGAVKMRQTLENVLDTMLLIVAGLLSVAVVIALIGVGNTTALSVLERRRETAMLRSVGLSRSGVRSLLVREAVIIAGVASVLGVALGLVLGTFGTASVIGASHVGLGAVPWLQLAGIVVAGGVAGIVASLVPAQRASRVSPVAALAG</sequence>
<feature type="transmembrane region" description="Helical" evidence="7">
    <location>
        <begin position="778"/>
        <end position="798"/>
    </location>
</feature>
<dbReference type="Pfam" id="PF02687">
    <property type="entry name" value="FtsX"/>
    <property type="match status" value="2"/>
</dbReference>
<feature type="transmembrane region" description="Helical" evidence="7">
    <location>
        <begin position="249"/>
        <end position="270"/>
    </location>
</feature>
<dbReference type="EMBL" id="JAUTXY010000003">
    <property type="protein sequence ID" value="MEE2057516.1"/>
    <property type="molecule type" value="Genomic_DNA"/>
</dbReference>
<keyword evidence="4 7" id="KW-1133">Transmembrane helix</keyword>
<name>A0ABU7L7J4_9NOCA</name>
<feature type="transmembrane region" description="Helical" evidence="7">
    <location>
        <begin position="16"/>
        <end position="36"/>
    </location>
</feature>
<proteinExistence type="inferred from homology"/>
<feature type="transmembrane region" description="Helical" evidence="7">
    <location>
        <begin position="297"/>
        <end position="323"/>
    </location>
</feature>
<accession>A0ABU7L7J4</accession>
<dbReference type="RefSeq" id="WP_330132774.1">
    <property type="nucleotide sequence ID" value="NZ_JAUTXY010000003.1"/>
</dbReference>
<dbReference type="PANTHER" id="PTHR30572:SF4">
    <property type="entry name" value="ABC TRANSPORTER PERMEASE YTRF"/>
    <property type="match status" value="1"/>
</dbReference>
<feature type="transmembrane region" description="Helical" evidence="7">
    <location>
        <begin position="335"/>
        <end position="357"/>
    </location>
</feature>
<keyword evidence="2" id="KW-1003">Cell membrane</keyword>
<gene>
    <name evidence="9" type="ORF">Q7514_08225</name>
</gene>
<keyword evidence="10" id="KW-1185">Reference proteome</keyword>
<feature type="transmembrane region" description="Helical" evidence="7">
    <location>
        <begin position="472"/>
        <end position="492"/>
    </location>
</feature>
<keyword evidence="5 7" id="KW-0472">Membrane</keyword>
<comment type="caution">
    <text evidence="9">The sequence shown here is derived from an EMBL/GenBank/DDBJ whole genome shotgun (WGS) entry which is preliminary data.</text>
</comment>